<dbReference type="InterPro" id="IPR019606">
    <property type="entry name" value="GerMN"/>
</dbReference>
<dbReference type="Pfam" id="PF10646">
    <property type="entry name" value="Germane"/>
    <property type="match status" value="1"/>
</dbReference>
<evidence type="ECO:0000313" key="3">
    <source>
        <dbReference type="Proteomes" id="UP000655366"/>
    </source>
</evidence>
<keyword evidence="3" id="KW-1185">Reference proteome</keyword>
<dbReference type="InterPro" id="IPR018911">
    <property type="entry name" value="Gmad2_Ig-like_dom"/>
</dbReference>
<dbReference type="Proteomes" id="UP000655366">
    <property type="component" value="Unassembled WGS sequence"/>
</dbReference>
<comment type="caution">
    <text evidence="2">The sequence shown here is derived from an EMBL/GenBank/DDBJ whole genome shotgun (WGS) entry which is preliminary data.</text>
</comment>
<protein>
    <submittedName>
        <fullName evidence="2">GerMN domain-containing protein</fullName>
    </submittedName>
</protein>
<dbReference type="SMART" id="SM00909">
    <property type="entry name" value="Germane"/>
    <property type="match status" value="1"/>
</dbReference>
<gene>
    <name evidence="2" type="ORF">IV500_12660</name>
</gene>
<dbReference type="EMBL" id="JADNYM010000015">
    <property type="protein sequence ID" value="MBG0740232.1"/>
    <property type="molecule type" value="Genomic_DNA"/>
</dbReference>
<organism evidence="2 3">
    <name type="scientific">Arthrobacter terrae</name>
    <dbReference type="NCBI Taxonomy" id="2935737"/>
    <lineage>
        <taxon>Bacteria</taxon>
        <taxon>Bacillati</taxon>
        <taxon>Actinomycetota</taxon>
        <taxon>Actinomycetes</taxon>
        <taxon>Micrococcales</taxon>
        <taxon>Micrococcaceae</taxon>
        <taxon>Arthrobacter</taxon>
    </lineage>
</organism>
<dbReference type="AlphaFoldDB" id="A0A931GAZ3"/>
<proteinExistence type="predicted"/>
<name>A0A931GAZ3_9MICC</name>
<sequence length="297" mass="30830">MASVVVLCTALFLTGCTPDSLPPPADTTMPASAGSSATSAVTAAPLESAQSSAKLPVYWLGHSGNGVFLYREFLAVEGNGDPIQAALLAMTTDKPLDSDYFTPWKKPSKLGVSISAKNVITVDISADAFSTNVDEGIAQRALAQLVYTATAAAANAGLIVANQPVQVSLLVDGHTDYLAFDKVKLDKPLVRDSGFVAPVWIIDPQEGSTVKSPVLVTGQGISGTGELAWQLIKRGSDGRESPYQSGTVAVSTGPAQLGDFSFSLQPPAGSYELRVFRAVPTDPAAQDGIDSKTITVS</sequence>
<evidence type="ECO:0000313" key="2">
    <source>
        <dbReference type="EMBL" id="MBG0740232.1"/>
    </source>
</evidence>
<dbReference type="RefSeq" id="WP_196397172.1">
    <property type="nucleotide sequence ID" value="NZ_JADNYM010000015.1"/>
</dbReference>
<evidence type="ECO:0000259" key="1">
    <source>
        <dbReference type="SMART" id="SM00909"/>
    </source>
</evidence>
<accession>A0A931GAZ3</accession>
<dbReference type="Pfam" id="PF10648">
    <property type="entry name" value="Gmad2"/>
    <property type="match status" value="1"/>
</dbReference>
<feature type="domain" description="GerMN" evidence="1">
    <location>
        <begin position="83"/>
        <end position="180"/>
    </location>
</feature>
<reference evidence="2 3" key="1">
    <citation type="submission" date="2020-11" db="EMBL/GenBank/DDBJ databases">
        <title>Arthrobacter antarcticus sp. nov., isolated from Antarctic Soil.</title>
        <authorList>
            <person name="Li J."/>
        </authorList>
    </citation>
    <scope>NUCLEOTIDE SEQUENCE [LARGE SCALE GENOMIC DNA]</scope>
    <source>
        <strain evidence="2 3">Z1-20</strain>
    </source>
</reference>